<keyword evidence="4" id="KW-0560">Oxidoreductase</keyword>
<feature type="domain" description="TauD/TfdA-like" evidence="6">
    <location>
        <begin position="31"/>
        <end position="287"/>
    </location>
</feature>
<evidence type="ECO:0000256" key="3">
    <source>
        <dbReference type="ARBA" id="ARBA00022964"/>
    </source>
</evidence>
<name>A0A6A7G4J1_9CRUS</name>
<evidence type="ECO:0000256" key="1">
    <source>
        <dbReference type="ARBA" id="ARBA00005896"/>
    </source>
</evidence>
<evidence type="ECO:0000256" key="2">
    <source>
        <dbReference type="ARBA" id="ARBA00022723"/>
    </source>
</evidence>
<keyword evidence="2" id="KW-0479">Metal-binding</keyword>
<organism evidence="7">
    <name type="scientific">Hirondellea gigas</name>
    <dbReference type="NCBI Taxonomy" id="1518452"/>
    <lineage>
        <taxon>Eukaryota</taxon>
        <taxon>Metazoa</taxon>
        <taxon>Ecdysozoa</taxon>
        <taxon>Arthropoda</taxon>
        <taxon>Crustacea</taxon>
        <taxon>Multicrustacea</taxon>
        <taxon>Malacostraca</taxon>
        <taxon>Eumalacostraca</taxon>
        <taxon>Peracarida</taxon>
        <taxon>Amphipoda</taxon>
        <taxon>Amphilochidea</taxon>
        <taxon>Lysianassida</taxon>
        <taxon>Lysianassidira</taxon>
        <taxon>Lysianassoidea</taxon>
        <taxon>Lysianassidae</taxon>
        <taxon>Hirondellea</taxon>
    </lineage>
</organism>
<dbReference type="InterPro" id="IPR042098">
    <property type="entry name" value="TauD-like_sf"/>
</dbReference>
<dbReference type="SUPFAM" id="SSF51197">
    <property type="entry name" value="Clavaminate synthase-like"/>
    <property type="match status" value="1"/>
</dbReference>
<accession>A0A6A7G4J1</accession>
<dbReference type="InterPro" id="IPR003819">
    <property type="entry name" value="TauD/TfdA-like"/>
</dbReference>
<dbReference type="PANTHER" id="PTHR30468:SF1">
    <property type="entry name" value="ALPHA-KETOGLUTARATE-DEPENDENT SULFONATE DIOXYGENASE"/>
    <property type="match status" value="1"/>
</dbReference>
<evidence type="ECO:0000256" key="4">
    <source>
        <dbReference type="ARBA" id="ARBA00023002"/>
    </source>
</evidence>
<dbReference type="Pfam" id="PF02668">
    <property type="entry name" value="TauD"/>
    <property type="match status" value="1"/>
</dbReference>
<dbReference type="PANTHER" id="PTHR30468">
    <property type="entry name" value="ALPHA-KETOGLUTARATE-DEPENDENT SULFONATE DIOXYGENASE"/>
    <property type="match status" value="1"/>
</dbReference>
<proteinExistence type="evidence at transcript level"/>
<dbReference type="InterPro" id="IPR051323">
    <property type="entry name" value="AtsK-like"/>
</dbReference>
<evidence type="ECO:0000256" key="5">
    <source>
        <dbReference type="ARBA" id="ARBA00023004"/>
    </source>
</evidence>
<protein>
    <submittedName>
        <fullName evidence="7">Taurine dioxygenase</fullName>
    </submittedName>
</protein>
<sequence length="309" mass="35407">MSYHGRPLMRPFKRAFASRSYSHIKVQPVAGALGGLVSGVRLDKIVPEQIAELREAFLDRNVLFFRDQSLSPSQHVDFAKNFMPDLEPTVHPIAKGIDGFPEVMHVVRECGEETTFGETWHSDLSFMKKPSFGCILFGKEIPPYGNDTLFASVYAAYDGLSDGLKKTLEGMKAIHTAARAFNPSDNSNRADRFDDTKKTGLQYQKSEYLTASTTHPVIRTHPDTKKKLIFVNQMFTIGFEGWTEEESKPLLDYLFAEIQRPEYQYRFRWETNSVAMWDNRCTQHLAVNDECRFRRVIQRVCLTGDDEPF</sequence>
<reference evidence="7" key="1">
    <citation type="submission" date="2017-11" db="EMBL/GenBank/DDBJ databases">
        <title>The sensing device of the deep-sea amphipod.</title>
        <authorList>
            <person name="Kobayashi H."/>
            <person name="Nagahama T."/>
            <person name="Arai W."/>
            <person name="Sasagawa Y."/>
            <person name="Umeda M."/>
            <person name="Hayashi T."/>
            <person name="Nikaido I."/>
            <person name="Watanabe H."/>
            <person name="Oguri K."/>
            <person name="Kitazato H."/>
            <person name="Fujioka K."/>
            <person name="Kido Y."/>
            <person name="Takami H."/>
        </authorList>
    </citation>
    <scope>NUCLEOTIDE SEQUENCE</scope>
    <source>
        <tissue evidence="7">Whole body</tissue>
    </source>
</reference>
<dbReference type="GO" id="GO:0005737">
    <property type="term" value="C:cytoplasm"/>
    <property type="evidence" value="ECO:0007669"/>
    <property type="project" value="TreeGrafter"/>
</dbReference>
<evidence type="ECO:0000259" key="6">
    <source>
        <dbReference type="Pfam" id="PF02668"/>
    </source>
</evidence>
<comment type="similarity">
    <text evidence="1">Belongs to the TfdA dioxygenase family.</text>
</comment>
<evidence type="ECO:0000313" key="7">
    <source>
        <dbReference type="EMBL" id="LAC25661.1"/>
    </source>
</evidence>
<keyword evidence="5" id="KW-0408">Iron</keyword>
<dbReference type="Gene3D" id="3.60.130.10">
    <property type="entry name" value="Clavaminate synthase-like"/>
    <property type="match status" value="1"/>
</dbReference>
<keyword evidence="3 7" id="KW-0223">Dioxygenase</keyword>
<dbReference type="AlphaFoldDB" id="A0A6A7G4J1"/>
<dbReference type="EMBL" id="IACT01006531">
    <property type="protein sequence ID" value="LAC25661.1"/>
    <property type="molecule type" value="mRNA"/>
</dbReference>
<dbReference type="GO" id="GO:0016706">
    <property type="term" value="F:2-oxoglutarate-dependent dioxygenase activity"/>
    <property type="evidence" value="ECO:0007669"/>
    <property type="project" value="TreeGrafter"/>
</dbReference>
<dbReference type="GO" id="GO:0046872">
    <property type="term" value="F:metal ion binding"/>
    <property type="evidence" value="ECO:0007669"/>
    <property type="project" value="UniProtKB-KW"/>
</dbReference>